<dbReference type="EMBL" id="JAVBVO010000003">
    <property type="protein sequence ID" value="MDZ5758671.1"/>
    <property type="molecule type" value="Genomic_DNA"/>
</dbReference>
<accession>A0AAW9K1E1</accession>
<evidence type="ECO:0000256" key="3">
    <source>
        <dbReference type="ARBA" id="ARBA00023163"/>
    </source>
</evidence>
<evidence type="ECO:0000259" key="4">
    <source>
        <dbReference type="PROSITE" id="PS50949"/>
    </source>
</evidence>
<organism evidence="5 6">
    <name type="scientific">Carnobacterium maltaromaticum</name>
    <name type="common">Carnobacterium piscicola</name>
    <dbReference type="NCBI Taxonomy" id="2751"/>
    <lineage>
        <taxon>Bacteria</taxon>
        <taxon>Bacillati</taxon>
        <taxon>Bacillota</taxon>
        <taxon>Bacilli</taxon>
        <taxon>Lactobacillales</taxon>
        <taxon>Carnobacteriaceae</taxon>
        <taxon>Carnobacterium</taxon>
    </lineage>
</organism>
<keyword evidence="2" id="KW-0238">DNA-binding</keyword>
<keyword evidence="1" id="KW-0805">Transcription regulation</keyword>
<sequence length="216" mass="25382">MERGNNLETVAYLTIKEKIITKEWPPQAHLTEVKTAKLLGISRTPVRKAFFKLESEGYLMIEAHKGAKILEQKIDVRGYLERLEFLELLFVQQIHFIELKEIQLDFSKLDASLNELFQLVELNDPEVYQGKERDLLKDFLGYGRNQFKTALVIDTLRNLHLQKNHEIETLMKRTLAKKLQHYSKTLDLLRKKEYGLARKQVRIMINQLMLSAVTEE</sequence>
<dbReference type="GeneID" id="83605285"/>
<evidence type="ECO:0000256" key="2">
    <source>
        <dbReference type="ARBA" id="ARBA00023125"/>
    </source>
</evidence>
<reference evidence="5" key="1">
    <citation type="submission" date="2023-08" db="EMBL/GenBank/DDBJ databases">
        <title>Genomic characterization of piscicolin 126 produced by Carnobacterium maltaromaticum CM22 strain isolated from salmon (Salmo salar).</title>
        <authorList>
            <person name="Gonzalez-Gragera E."/>
            <person name="Garcia-Lopez J.D."/>
            <person name="Teso-Perez C."/>
            <person name="Gimenez-Hernandez I."/>
            <person name="Peralta-Sanchez J.M."/>
            <person name="Valdivia E."/>
            <person name="Montalban-Lopez M."/>
            <person name="Martin-Platero A.M."/>
            <person name="Banos A."/>
            <person name="Martinez-Bueno M."/>
        </authorList>
    </citation>
    <scope>NUCLEOTIDE SEQUENCE</scope>
    <source>
        <strain evidence="5">CM22</strain>
    </source>
</reference>
<dbReference type="Gene3D" id="1.10.10.10">
    <property type="entry name" value="Winged helix-like DNA-binding domain superfamily/Winged helix DNA-binding domain"/>
    <property type="match status" value="1"/>
</dbReference>
<dbReference type="InterPro" id="IPR036390">
    <property type="entry name" value="WH_DNA-bd_sf"/>
</dbReference>
<dbReference type="PANTHER" id="PTHR43537">
    <property type="entry name" value="TRANSCRIPTIONAL REGULATOR, GNTR FAMILY"/>
    <property type="match status" value="1"/>
</dbReference>
<gene>
    <name evidence="5" type="ORF">RAK27_08400</name>
</gene>
<dbReference type="PANTHER" id="PTHR43537:SF45">
    <property type="entry name" value="GNTR FAMILY REGULATORY PROTEIN"/>
    <property type="match status" value="1"/>
</dbReference>
<proteinExistence type="predicted"/>
<evidence type="ECO:0000256" key="1">
    <source>
        <dbReference type="ARBA" id="ARBA00023015"/>
    </source>
</evidence>
<comment type="caution">
    <text evidence="5">The sequence shown here is derived from an EMBL/GenBank/DDBJ whole genome shotgun (WGS) entry which is preliminary data.</text>
</comment>
<dbReference type="InterPro" id="IPR000524">
    <property type="entry name" value="Tscrpt_reg_HTH_GntR"/>
</dbReference>
<dbReference type="PROSITE" id="PS50949">
    <property type="entry name" value="HTH_GNTR"/>
    <property type="match status" value="1"/>
</dbReference>
<protein>
    <submittedName>
        <fullName evidence="5">GntR family transcriptional regulator</fullName>
    </submittedName>
</protein>
<dbReference type="RefSeq" id="WP_010051650.1">
    <property type="nucleotide sequence ID" value="NZ_BJOJ01000036.1"/>
</dbReference>
<dbReference type="GO" id="GO:0003677">
    <property type="term" value="F:DNA binding"/>
    <property type="evidence" value="ECO:0007669"/>
    <property type="project" value="UniProtKB-KW"/>
</dbReference>
<dbReference type="InterPro" id="IPR036388">
    <property type="entry name" value="WH-like_DNA-bd_sf"/>
</dbReference>
<dbReference type="GO" id="GO:0003700">
    <property type="term" value="F:DNA-binding transcription factor activity"/>
    <property type="evidence" value="ECO:0007669"/>
    <property type="project" value="InterPro"/>
</dbReference>
<dbReference type="AlphaFoldDB" id="A0AAW9K1E1"/>
<name>A0AAW9K1E1_CARML</name>
<evidence type="ECO:0000313" key="6">
    <source>
        <dbReference type="Proteomes" id="UP001290462"/>
    </source>
</evidence>
<evidence type="ECO:0000313" key="5">
    <source>
        <dbReference type="EMBL" id="MDZ5758671.1"/>
    </source>
</evidence>
<keyword evidence="3" id="KW-0804">Transcription</keyword>
<feature type="domain" description="HTH gntR-type" evidence="4">
    <location>
        <begin position="5"/>
        <end position="72"/>
    </location>
</feature>
<dbReference type="Pfam" id="PF00392">
    <property type="entry name" value="GntR"/>
    <property type="match status" value="1"/>
</dbReference>
<dbReference type="SUPFAM" id="SSF46785">
    <property type="entry name" value="Winged helix' DNA-binding domain"/>
    <property type="match status" value="1"/>
</dbReference>
<dbReference type="Proteomes" id="UP001290462">
    <property type="component" value="Unassembled WGS sequence"/>
</dbReference>
<dbReference type="SMART" id="SM00345">
    <property type="entry name" value="HTH_GNTR"/>
    <property type="match status" value="1"/>
</dbReference>